<reference evidence="6 7" key="1">
    <citation type="submission" date="2020-03" db="EMBL/GenBank/DDBJ databases">
        <title>WGS of actinomycetes isolated from Thailand.</title>
        <authorList>
            <person name="Thawai C."/>
        </authorList>
    </citation>
    <scope>NUCLEOTIDE SEQUENCE [LARGE SCALE GENOMIC DNA]</scope>
    <source>
        <strain evidence="6 7">PLAI 1-29</strain>
    </source>
</reference>
<dbReference type="PANTHER" id="PTHR43132:SF2">
    <property type="entry name" value="ARSENICAL RESISTANCE OPERON REPRESSOR ARSR-RELATED"/>
    <property type="match status" value="1"/>
</dbReference>
<proteinExistence type="predicted"/>
<evidence type="ECO:0000256" key="1">
    <source>
        <dbReference type="ARBA" id="ARBA00023015"/>
    </source>
</evidence>
<dbReference type="Gene3D" id="1.10.10.10">
    <property type="entry name" value="Winged helix-like DNA-binding domain superfamily/Winged helix DNA-binding domain"/>
    <property type="match status" value="1"/>
</dbReference>
<dbReference type="PROSITE" id="PS50987">
    <property type="entry name" value="HTH_ARSR_2"/>
    <property type="match status" value="1"/>
</dbReference>
<dbReference type="CDD" id="cd00090">
    <property type="entry name" value="HTH_ARSR"/>
    <property type="match status" value="1"/>
</dbReference>
<gene>
    <name evidence="6" type="ORF">HCK00_25930</name>
</gene>
<comment type="caution">
    <text evidence="6">The sequence shown here is derived from an EMBL/GenBank/DDBJ whole genome shotgun (WGS) entry which is preliminary data.</text>
</comment>
<dbReference type="Proteomes" id="UP000695264">
    <property type="component" value="Unassembled WGS sequence"/>
</dbReference>
<evidence type="ECO:0000313" key="6">
    <source>
        <dbReference type="EMBL" id="NJQ03859.1"/>
    </source>
</evidence>
<keyword evidence="7" id="KW-1185">Reference proteome</keyword>
<keyword evidence="2" id="KW-0238">DNA-binding</keyword>
<dbReference type="InterPro" id="IPR036390">
    <property type="entry name" value="WH_DNA-bd_sf"/>
</dbReference>
<dbReference type="SUPFAM" id="SSF46785">
    <property type="entry name" value="Winged helix' DNA-binding domain"/>
    <property type="match status" value="1"/>
</dbReference>
<evidence type="ECO:0000256" key="2">
    <source>
        <dbReference type="ARBA" id="ARBA00023125"/>
    </source>
</evidence>
<feature type="domain" description="HTH arsR-type" evidence="5">
    <location>
        <begin position="14"/>
        <end position="109"/>
    </location>
</feature>
<evidence type="ECO:0000313" key="7">
    <source>
        <dbReference type="Proteomes" id="UP000695264"/>
    </source>
</evidence>
<organism evidence="6 7">
    <name type="scientific">Streptomyces zingiberis</name>
    <dbReference type="NCBI Taxonomy" id="2053010"/>
    <lineage>
        <taxon>Bacteria</taxon>
        <taxon>Bacillati</taxon>
        <taxon>Actinomycetota</taxon>
        <taxon>Actinomycetes</taxon>
        <taxon>Kitasatosporales</taxon>
        <taxon>Streptomycetaceae</taxon>
        <taxon>Streptomyces</taxon>
    </lineage>
</organism>
<dbReference type="PANTHER" id="PTHR43132">
    <property type="entry name" value="ARSENICAL RESISTANCE OPERON REPRESSOR ARSR-RELATED"/>
    <property type="match status" value="1"/>
</dbReference>
<evidence type="ECO:0000256" key="4">
    <source>
        <dbReference type="SAM" id="MobiDB-lite"/>
    </source>
</evidence>
<dbReference type="InterPro" id="IPR051011">
    <property type="entry name" value="Metal_resp_trans_reg"/>
</dbReference>
<accession>A0ABX1CAB1</accession>
<dbReference type="InterPro" id="IPR036388">
    <property type="entry name" value="WH-like_DNA-bd_sf"/>
</dbReference>
<feature type="compositionally biased region" description="Basic and acidic residues" evidence="4">
    <location>
        <begin position="222"/>
        <end position="235"/>
    </location>
</feature>
<evidence type="ECO:0000259" key="5">
    <source>
        <dbReference type="PROSITE" id="PS50987"/>
    </source>
</evidence>
<evidence type="ECO:0000256" key="3">
    <source>
        <dbReference type="ARBA" id="ARBA00023163"/>
    </source>
</evidence>
<dbReference type="SMART" id="SM00418">
    <property type="entry name" value="HTH_ARSR"/>
    <property type="match status" value="1"/>
</dbReference>
<keyword evidence="3" id="KW-0804">Transcription</keyword>
<dbReference type="Pfam" id="PF12840">
    <property type="entry name" value="HTH_20"/>
    <property type="match status" value="1"/>
</dbReference>
<feature type="compositionally biased region" description="Low complexity" evidence="4">
    <location>
        <begin position="209"/>
        <end position="221"/>
    </location>
</feature>
<dbReference type="EMBL" id="JAATEN010000032">
    <property type="protein sequence ID" value="NJQ03859.1"/>
    <property type="molecule type" value="Genomic_DNA"/>
</dbReference>
<dbReference type="InterPro" id="IPR011991">
    <property type="entry name" value="ArsR-like_HTH"/>
</dbReference>
<feature type="region of interest" description="Disordered" evidence="4">
    <location>
        <begin position="1"/>
        <end position="23"/>
    </location>
</feature>
<feature type="region of interest" description="Disordered" evidence="4">
    <location>
        <begin position="202"/>
        <end position="277"/>
    </location>
</feature>
<name>A0ABX1CAB1_9ACTN</name>
<dbReference type="RefSeq" id="WP_168104478.1">
    <property type="nucleotide sequence ID" value="NZ_JAATEN010000032.1"/>
</dbReference>
<keyword evidence="1" id="KW-0805">Transcription regulation</keyword>
<dbReference type="InterPro" id="IPR001845">
    <property type="entry name" value="HTH_ArsR_DNA-bd_dom"/>
</dbReference>
<sequence length="277" mass="29632">MTDDRHDRHDGPDRRTLDPERDSEALKALTHPLRIRLLGALRQDGPATATELARATAQSSASTSYHLRVLARHGFVAEATHRDGRERRWRAEHTVTAWSNEAMRASPAHRAFLDVARRAQIEHLERSIARHEADLGAGRLAAGWQEPSGIDDRVVRLTPASLTELWEVFTRTADELAARDAGAADAEQVVLVTAGLPVARRDRDRTVEGADGADAADTGTDASRRDGADGPRTPERGSWPGAATGTDGGGGTDDTDGADGADVRNGSDGTARPGGRP</sequence>
<protein>
    <submittedName>
        <fullName evidence="6">Helix-turn-helix transcriptional regulator</fullName>
    </submittedName>
</protein>